<keyword evidence="2" id="KW-1185">Reference proteome</keyword>
<evidence type="ECO:0000313" key="1">
    <source>
        <dbReference type="EMBL" id="RPD38161.1"/>
    </source>
</evidence>
<dbReference type="OrthoDB" id="9796523at2"/>
<evidence type="ECO:0000313" key="2">
    <source>
        <dbReference type="Proteomes" id="UP000279089"/>
    </source>
</evidence>
<protein>
    <submittedName>
        <fullName evidence="1">RloB domain-containing protein</fullName>
    </submittedName>
</protein>
<reference evidence="2" key="1">
    <citation type="submission" date="2018-11" db="EMBL/GenBank/DDBJ databases">
        <title>Chitinophaga lutea sp.nov., isolate from arsenic contaminated soil.</title>
        <authorList>
            <person name="Zong Y."/>
        </authorList>
    </citation>
    <scope>NUCLEOTIDE SEQUENCE [LARGE SCALE GENOMIC DNA]</scope>
    <source>
        <strain evidence="2">YLT18</strain>
    </source>
</reference>
<dbReference type="RefSeq" id="WP_120515974.1">
    <property type="nucleotide sequence ID" value="NZ_QXZY01000004.1"/>
</dbReference>
<dbReference type="Pfam" id="PF13707">
    <property type="entry name" value="RloB"/>
    <property type="match status" value="1"/>
</dbReference>
<gene>
    <name evidence="1" type="ORF">EG028_26230</name>
</gene>
<sequence>MAHVDPWDIKVDDERQEDSLETFIIFCEDDNSEPLYFRSFSNDKIKVNAIPNQKQGKLNILNALQKCKADGLVAFDANCYRLIDGITEHIWCVYDRDLESEQWENISDEDHLEFDYSIQTAQQTGLHVAWSNDAFELWILLHFEDMPARQRLHRNYIYGRLTEIFKVITPRTEELDAITGNIHFNYKNSFKKRSHFLKHILPLLKNNTSAAITRAEELEAQFANAVPFHMRNPCTLVHHLVKEIIAI</sequence>
<dbReference type="AlphaFoldDB" id="A0A3N4M4T6"/>
<proteinExistence type="predicted"/>
<name>A0A3N4M4T6_9BACT</name>
<organism evidence="1 2">
    <name type="scientific">Chitinophaga barathri</name>
    <dbReference type="NCBI Taxonomy" id="1647451"/>
    <lineage>
        <taxon>Bacteria</taxon>
        <taxon>Pseudomonadati</taxon>
        <taxon>Bacteroidota</taxon>
        <taxon>Chitinophagia</taxon>
        <taxon>Chitinophagales</taxon>
        <taxon>Chitinophagaceae</taxon>
        <taxon>Chitinophaga</taxon>
    </lineage>
</organism>
<dbReference type="EMBL" id="RMBX01000017">
    <property type="protein sequence ID" value="RPD38161.1"/>
    <property type="molecule type" value="Genomic_DNA"/>
</dbReference>
<comment type="caution">
    <text evidence="1">The sequence shown here is derived from an EMBL/GenBank/DDBJ whole genome shotgun (WGS) entry which is preliminary data.</text>
</comment>
<dbReference type="InterPro" id="IPR025591">
    <property type="entry name" value="RloB"/>
</dbReference>
<accession>A0A3N4M4T6</accession>
<dbReference type="Proteomes" id="UP000279089">
    <property type="component" value="Unassembled WGS sequence"/>
</dbReference>